<evidence type="ECO:0000313" key="2">
    <source>
        <dbReference type="Proteomes" id="UP000253759"/>
    </source>
</evidence>
<dbReference type="EMBL" id="QQNH01000056">
    <property type="protein sequence ID" value="RDE07585.1"/>
    <property type="molecule type" value="Genomic_DNA"/>
</dbReference>
<sequence>TSDRQRKPAGTLTAKAKEEIDYLLARIKHHDPRASI</sequence>
<keyword evidence="2" id="KW-1185">Reference proteome</keyword>
<gene>
    <name evidence="1" type="ORF">DVH29_15970</name>
</gene>
<proteinExistence type="predicted"/>
<organism evidence="1 2">
    <name type="scientific">Pelagibacterium lacus</name>
    <dbReference type="NCBI Taxonomy" id="2282655"/>
    <lineage>
        <taxon>Bacteria</taxon>
        <taxon>Pseudomonadati</taxon>
        <taxon>Pseudomonadota</taxon>
        <taxon>Alphaproteobacteria</taxon>
        <taxon>Hyphomicrobiales</taxon>
        <taxon>Devosiaceae</taxon>
        <taxon>Pelagibacterium</taxon>
    </lineage>
</organism>
<evidence type="ECO:0000313" key="1">
    <source>
        <dbReference type="EMBL" id="RDE07585.1"/>
    </source>
</evidence>
<reference evidence="2" key="1">
    <citation type="submission" date="2018-07" db="EMBL/GenBank/DDBJ databases">
        <authorList>
            <person name="Liu B.-T."/>
            <person name="Du Z."/>
        </authorList>
    </citation>
    <scope>NUCLEOTIDE SEQUENCE [LARGE SCALE GENOMIC DNA]</scope>
    <source>
        <strain evidence="2">XYN52</strain>
    </source>
</reference>
<dbReference type="AlphaFoldDB" id="A0A369W123"/>
<accession>A0A369W123</accession>
<protein>
    <submittedName>
        <fullName evidence="1">Dihydrodipicolinate synthase family protein</fullName>
    </submittedName>
</protein>
<dbReference type="Proteomes" id="UP000253759">
    <property type="component" value="Unassembled WGS sequence"/>
</dbReference>
<name>A0A369W123_9HYPH</name>
<feature type="non-terminal residue" evidence="1">
    <location>
        <position position="1"/>
    </location>
</feature>
<comment type="caution">
    <text evidence="1">The sequence shown here is derived from an EMBL/GenBank/DDBJ whole genome shotgun (WGS) entry which is preliminary data.</text>
</comment>